<dbReference type="EMBL" id="PSQE01000008">
    <property type="protein sequence ID" value="RHN38662.1"/>
    <property type="molecule type" value="Genomic_DNA"/>
</dbReference>
<dbReference type="AlphaFoldDB" id="A0A396GA66"/>
<dbReference type="InterPro" id="IPR002641">
    <property type="entry name" value="PNPLA_dom"/>
</dbReference>
<dbReference type="InterPro" id="IPR016035">
    <property type="entry name" value="Acyl_Trfase/lysoPLipase"/>
</dbReference>
<dbReference type="EC" id="3.1.1.-" evidence="5"/>
<comment type="function">
    <text evidence="5">Lipolytic acyl hydrolase (LAH).</text>
</comment>
<feature type="short sequence motif" description="GXSXG" evidence="4">
    <location>
        <begin position="109"/>
        <end position="113"/>
    </location>
</feature>
<keyword evidence="6" id="KW-0472">Membrane</keyword>
<sequence length="450" mass="49738">MPINTLNTWKEESKPFKLCYLFEALISTQYIMAAFLLFVFIFASQVIGGFNTKLPPPAYGSTITILNIDGGGIKGILPTVVLEHLEKALQNVTKDENAALADYFDVISGASTGGLIAAMLAAPHPNDPSRPALYTPEILKFYLDFGPSIFNQTSARWWFNLSERPKYDGKFLHDKAREILQETRLHDTLTNVVIPTYDIKKVKPVVFSSFKVEKVPDLDAKLSDIAIGTSAAPTLLPPYGFKNGDIEFNLVDGALVASSPALLAVSEVIKLLEEKNSDFISVNENQPTKILLLSLGCGRDGEDKGVNATYATSFRALIEWPQLILPAIAGAVGDINEYHLESIFPSHRSSDNYYLRIEEYNLDPSIGGDDTTKENLDKLVKAGDDLLEETVKVMDVTSFVPYEKPTEGTNAQALERLAETLYKEKQLRLKTKSMEKMGRPFVEAVVSGMK</sequence>
<protein>
    <recommendedName>
        <fullName evidence="5">Patatin</fullName>
        <ecNumber evidence="5">3.1.1.-</ecNumber>
    </recommendedName>
</protein>
<feature type="active site" description="Nucleophile" evidence="4">
    <location>
        <position position="111"/>
    </location>
</feature>
<evidence type="ECO:0000256" key="3">
    <source>
        <dbReference type="ARBA" id="ARBA00023098"/>
    </source>
</evidence>
<comment type="similarity">
    <text evidence="1 5">Belongs to the patatin family.</text>
</comment>
<reference evidence="8" key="1">
    <citation type="journal article" date="2018" name="Nat. Plants">
        <title>Whole-genome landscape of Medicago truncatula symbiotic genes.</title>
        <authorList>
            <person name="Pecrix Y."/>
            <person name="Gamas P."/>
            <person name="Carrere S."/>
        </authorList>
    </citation>
    <scope>NUCLEOTIDE SEQUENCE</scope>
    <source>
        <tissue evidence="8">Leaves</tissue>
    </source>
</reference>
<dbReference type="PANTHER" id="PTHR32176:SF33">
    <property type="entry name" value="PATATIN"/>
    <property type="match status" value="1"/>
</dbReference>
<dbReference type="GO" id="GO:0016787">
    <property type="term" value="F:hydrolase activity"/>
    <property type="evidence" value="ECO:0007669"/>
    <property type="project" value="UniProtKB-UniRule"/>
</dbReference>
<organism evidence="8">
    <name type="scientific">Medicago truncatula</name>
    <name type="common">Barrel medic</name>
    <name type="synonym">Medicago tribuloides</name>
    <dbReference type="NCBI Taxonomy" id="3880"/>
    <lineage>
        <taxon>Eukaryota</taxon>
        <taxon>Viridiplantae</taxon>
        <taxon>Streptophyta</taxon>
        <taxon>Embryophyta</taxon>
        <taxon>Tracheophyta</taxon>
        <taxon>Spermatophyta</taxon>
        <taxon>Magnoliopsida</taxon>
        <taxon>eudicotyledons</taxon>
        <taxon>Gunneridae</taxon>
        <taxon>Pentapetalae</taxon>
        <taxon>rosids</taxon>
        <taxon>fabids</taxon>
        <taxon>Fabales</taxon>
        <taxon>Fabaceae</taxon>
        <taxon>Papilionoideae</taxon>
        <taxon>50 kb inversion clade</taxon>
        <taxon>NPAAA clade</taxon>
        <taxon>Hologalegina</taxon>
        <taxon>IRL clade</taxon>
        <taxon>Trifolieae</taxon>
        <taxon>Medicago</taxon>
    </lineage>
</organism>
<dbReference type="PROSITE" id="PS51635">
    <property type="entry name" value="PNPLA"/>
    <property type="match status" value="1"/>
</dbReference>
<dbReference type="Gramene" id="rna44621">
    <property type="protein sequence ID" value="RHN38662.1"/>
    <property type="gene ID" value="gene44621"/>
</dbReference>
<evidence type="ECO:0000256" key="1">
    <source>
        <dbReference type="ARBA" id="ARBA00010240"/>
    </source>
</evidence>
<feature type="transmembrane region" description="Helical" evidence="6">
    <location>
        <begin position="20"/>
        <end position="43"/>
    </location>
</feature>
<dbReference type="GO" id="GO:0016042">
    <property type="term" value="P:lipid catabolic process"/>
    <property type="evidence" value="ECO:0007669"/>
    <property type="project" value="UniProtKB-UniRule"/>
</dbReference>
<evidence type="ECO:0000256" key="6">
    <source>
        <dbReference type="SAM" id="Phobius"/>
    </source>
</evidence>
<dbReference type="SUPFAM" id="SSF52151">
    <property type="entry name" value="FabD/lysophospholipase-like"/>
    <property type="match status" value="1"/>
</dbReference>
<name>A0A396GA66_MEDTR</name>
<dbReference type="Gene3D" id="3.40.1090.10">
    <property type="entry name" value="Cytosolic phospholipase A2 catalytic domain"/>
    <property type="match status" value="1"/>
</dbReference>
<keyword evidence="6" id="KW-1133">Transmembrane helix</keyword>
<comment type="domain">
    <text evidence="5">The nitrogen atoms of the two glycine residues in the GGXR motif define the oxyanion hole, and stabilize the oxyanion that forms during the nucleophilic attack by the catalytic serine during substrate cleavage.</text>
</comment>
<feature type="active site" description="Proton acceptor" evidence="4">
    <location>
        <position position="252"/>
    </location>
</feature>
<evidence type="ECO:0000256" key="5">
    <source>
        <dbReference type="RuleBase" id="RU361262"/>
    </source>
</evidence>
<keyword evidence="2 4" id="KW-0442">Lipid degradation</keyword>
<feature type="short sequence motif" description="GXGXXG" evidence="4">
    <location>
        <begin position="70"/>
        <end position="75"/>
    </location>
</feature>
<feature type="short sequence motif" description="DGA/G" evidence="4">
    <location>
        <begin position="252"/>
        <end position="254"/>
    </location>
</feature>
<accession>A0A396GA66</accession>
<evidence type="ECO:0000259" key="7">
    <source>
        <dbReference type="PROSITE" id="PS51635"/>
    </source>
</evidence>
<evidence type="ECO:0000313" key="8">
    <source>
        <dbReference type="EMBL" id="RHN38662.1"/>
    </source>
</evidence>
<dbReference type="PANTHER" id="PTHR32176">
    <property type="entry name" value="XYLOSE ISOMERASE"/>
    <property type="match status" value="1"/>
</dbReference>
<keyword evidence="4 5" id="KW-0378">Hydrolase</keyword>
<dbReference type="Pfam" id="PF01734">
    <property type="entry name" value="Patatin"/>
    <property type="match status" value="1"/>
</dbReference>
<evidence type="ECO:0000256" key="4">
    <source>
        <dbReference type="PROSITE-ProRule" id="PRU01161"/>
    </source>
</evidence>
<evidence type="ECO:0000256" key="2">
    <source>
        <dbReference type="ARBA" id="ARBA00022963"/>
    </source>
</evidence>
<feature type="domain" description="PNPLA" evidence="7">
    <location>
        <begin position="66"/>
        <end position="265"/>
    </location>
</feature>
<proteinExistence type="inferred from homology"/>
<keyword evidence="3 4" id="KW-0443">Lipid metabolism</keyword>
<comment type="caution">
    <text evidence="8">The sequence shown here is derived from an EMBL/GenBank/DDBJ whole genome shotgun (WGS) entry which is preliminary data.</text>
</comment>
<gene>
    <name evidence="8" type="ORF">MtrunA17_Chr8g0335621</name>
</gene>
<keyword evidence="6" id="KW-0812">Transmembrane</keyword>
<dbReference type="Proteomes" id="UP000265566">
    <property type="component" value="Chromosome 8"/>
</dbReference>